<dbReference type="AlphaFoldDB" id="A0A094WG25"/>
<dbReference type="PATRIC" id="fig|178606.4.peg.571"/>
<protein>
    <submittedName>
        <fullName evidence="1">Uncharacterized protein</fullName>
    </submittedName>
</protein>
<accession>A0A094WG25</accession>
<sequence length="51" mass="5366">MTALCPPDETEGASDLLPPSLGGIGKISVSRSTGRMDILFLCLGLDLFPFL</sequence>
<evidence type="ECO:0000313" key="1">
    <source>
        <dbReference type="EMBL" id="KGA94607.1"/>
    </source>
</evidence>
<evidence type="ECO:0000313" key="2">
    <source>
        <dbReference type="Proteomes" id="UP000029452"/>
    </source>
</evidence>
<proteinExistence type="predicted"/>
<reference evidence="1 2" key="1">
    <citation type="submission" date="2014-06" db="EMBL/GenBank/DDBJ databases">
        <title>Draft genome sequence of iron oxidizing acidophile Leptospirillum ferriphilum DSM14647.</title>
        <authorList>
            <person name="Cardenas J.P."/>
            <person name="Lazcano M."/>
            <person name="Ossandon F.J."/>
            <person name="Corbett M."/>
            <person name="Holmes D.S."/>
            <person name="Watkin E."/>
        </authorList>
    </citation>
    <scope>NUCLEOTIDE SEQUENCE [LARGE SCALE GENOMIC DNA]</scope>
    <source>
        <strain evidence="1 2">DSM 14647</strain>
    </source>
</reference>
<dbReference type="EMBL" id="JPGK01000002">
    <property type="protein sequence ID" value="KGA94607.1"/>
    <property type="molecule type" value="Genomic_DNA"/>
</dbReference>
<comment type="caution">
    <text evidence="1">The sequence shown here is derived from an EMBL/GenBank/DDBJ whole genome shotgun (WGS) entry which is preliminary data.</text>
</comment>
<organism evidence="1 2">
    <name type="scientific">Leptospirillum ferriphilum</name>
    <dbReference type="NCBI Taxonomy" id="178606"/>
    <lineage>
        <taxon>Bacteria</taxon>
        <taxon>Pseudomonadati</taxon>
        <taxon>Nitrospirota</taxon>
        <taxon>Nitrospiria</taxon>
        <taxon>Nitrospirales</taxon>
        <taxon>Nitrospiraceae</taxon>
        <taxon>Leptospirillum</taxon>
    </lineage>
</organism>
<gene>
    <name evidence="1" type="ORF">LptCag_2037</name>
</gene>
<dbReference type="Proteomes" id="UP000029452">
    <property type="component" value="Unassembled WGS sequence"/>
</dbReference>
<name>A0A094WG25_9BACT</name>